<evidence type="ECO:0000259" key="1">
    <source>
        <dbReference type="Pfam" id="PF00149"/>
    </source>
</evidence>
<gene>
    <name evidence="2" type="ORF">AB835_06805</name>
</gene>
<dbReference type="PANTHER" id="PTHR42850:SF7">
    <property type="entry name" value="BIS(5'-NUCLEOSYL)-TETRAPHOSPHATASE PRPE [ASYMMETRICAL]"/>
    <property type="match status" value="1"/>
</dbReference>
<dbReference type="InterPro" id="IPR004843">
    <property type="entry name" value="Calcineurin-like_PHP"/>
</dbReference>
<dbReference type="GO" id="GO:0005737">
    <property type="term" value="C:cytoplasm"/>
    <property type="evidence" value="ECO:0007669"/>
    <property type="project" value="TreeGrafter"/>
</dbReference>
<dbReference type="Proteomes" id="UP000242502">
    <property type="component" value="Unassembled WGS sequence"/>
</dbReference>
<dbReference type="InterPro" id="IPR029052">
    <property type="entry name" value="Metallo-depent_PP-like"/>
</dbReference>
<accession>A0A1D2QQH8</accession>
<dbReference type="EMBL" id="MDLC01000019">
    <property type="protein sequence ID" value="ODS23848.1"/>
    <property type="molecule type" value="Genomic_DNA"/>
</dbReference>
<dbReference type="STRING" id="62101.AB835_06805"/>
<dbReference type="AlphaFoldDB" id="A0A1D2QQH8"/>
<dbReference type="Pfam" id="PF00149">
    <property type="entry name" value="Metallophos"/>
    <property type="match status" value="1"/>
</dbReference>
<comment type="caution">
    <text evidence="2">The sequence shown here is derived from an EMBL/GenBank/DDBJ whole genome shotgun (WGS) entry which is preliminary data.</text>
</comment>
<feature type="domain" description="Calcineurin-like phosphoesterase" evidence="1">
    <location>
        <begin position="12"/>
        <end position="148"/>
    </location>
</feature>
<protein>
    <submittedName>
        <fullName evidence="2">Serine/threonine protein phosphatase</fullName>
    </submittedName>
</protein>
<dbReference type="InterPro" id="IPR050126">
    <property type="entry name" value="Ap4A_hydrolase"/>
</dbReference>
<dbReference type="PANTHER" id="PTHR42850">
    <property type="entry name" value="METALLOPHOSPHOESTERASE"/>
    <property type="match status" value="1"/>
</dbReference>
<reference evidence="2 3" key="1">
    <citation type="journal article" date="2016" name="Appl. Environ. Microbiol.">
        <title>Lack of Overt Genome Reduction in the Bryostatin-Producing Bryozoan Symbiont "Candidatus Endobugula sertula".</title>
        <authorList>
            <person name="Miller I.J."/>
            <person name="Vanee N."/>
            <person name="Fong S.S."/>
            <person name="Lim-Fong G.E."/>
            <person name="Kwan J.C."/>
        </authorList>
    </citation>
    <scope>NUCLEOTIDE SEQUENCE [LARGE SCALE GENOMIC DNA]</scope>
    <source>
        <strain evidence="2">AB1-4</strain>
    </source>
</reference>
<dbReference type="GO" id="GO:0016791">
    <property type="term" value="F:phosphatase activity"/>
    <property type="evidence" value="ECO:0007669"/>
    <property type="project" value="TreeGrafter"/>
</dbReference>
<proteinExistence type="predicted"/>
<dbReference type="Gene3D" id="3.60.21.10">
    <property type="match status" value="1"/>
</dbReference>
<sequence length="316" mass="36938">MREASVSTGYDIIGDVHGCACSLKSLLTNMGYNKQKGVYQHPTRKAVFVGDIVDRGPHIREALSIVYDMVMAGHAQMVMGNHEYNVYCHATIHPTRDAYLRKHTPHNDRLVAETFEQFANYPNDLKKYLDWFSRLPLFLDMGSFKVVHACWDHFYIREYKKRYGNHYVSPKILVESSDSDSFVAKILDRLLRGTDIRLPNDQVIRSSDGFERRFFRTKFWADNPETYSDVVFQPDPLPDNLLDQPLSEEEKLRLTLYPDNEVPVFFGHYWLQGRPVPIRHNICCLDYSAVKYGRLVAYRLGNEKILREDRFNWVLC</sequence>
<evidence type="ECO:0000313" key="2">
    <source>
        <dbReference type="EMBL" id="ODS23848.1"/>
    </source>
</evidence>
<dbReference type="SUPFAM" id="SSF56300">
    <property type="entry name" value="Metallo-dependent phosphatases"/>
    <property type="match status" value="1"/>
</dbReference>
<organism evidence="2 3">
    <name type="scientific">Candidatus Endobugula sertula</name>
    <name type="common">Bugula neritina bacterial symbiont</name>
    <dbReference type="NCBI Taxonomy" id="62101"/>
    <lineage>
        <taxon>Bacteria</taxon>
        <taxon>Pseudomonadati</taxon>
        <taxon>Pseudomonadota</taxon>
        <taxon>Gammaproteobacteria</taxon>
        <taxon>Cellvibrionales</taxon>
        <taxon>Cellvibrionaceae</taxon>
        <taxon>Candidatus Endobugula</taxon>
    </lineage>
</organism>
<name>A0A1D2QQH8_9GAMM</name>
<evidence type="ECO:0000313" key="3">
    <source>
        <dbReference type="Proteomes" id="UP000242502"/>
    </source>
</evidence>